<organism evidence="1 2">
    <name type="scientific">Denitratimonas tolerans</name>
    <dbReference type="NCBI Taxonomy" id="1338420"/>
    <lineage>
        <taxon>Bacteria</taxon>
        <taxon>Pseudomonadati</taxon>
        <taxon>Pseudomonadota</taxon>
        <taxon>Gammaproteobacteria</taxon>
        <taxon>Lysobacterales</taxon>
        <taxon>Lysobacteraceae</taxon>
        <taxon>Denitratimonas</taxon>
    </lineage>
</organism>
<dbReference type="AlphaFoldDB" id="A0AAW9R8D2"/>
<dbReference type="GO" id="GO:0003677">
    <property type="term" value="F:DNA binding"/>
    <property type="evidence" value="ECO:0007669"/>
    <property type="project" value="InterPro"/>
</dbReference>
<dbReference type="InterPro" id="IPR010982">
    <property type="entry name" value="Lambda_DNA-bd_dom_sf"/>
</dbReference>
<name>A0AAW9R8D2_9GAMM</name>
<proteinExistence type="predicted"/>
<dbReference type="EMBL" id="JBBDHC010000011">
    <property type="protein sequence ID" value="MEJ1249784.1"/>
    <property type="molecule type" value="Genomic_DNA"/>
</dbReference>
<dbReference type="Gene3D" id="1.10.260.40">
    <property type="entry name" value="lambda repressor-like DNA-binding domains"/>
    <property type="match status" value="1"/>
</dbReference>
<comment type="caution">
    <text evidence="1">The sequence shown here is derived from an EMBL/GenBank/DDBJ whole genome shotgun (WGS) entry which is preliminary data.</text>
</comment>
<evidence type="ECO:0000313" key="2">
    <source>
        <dbReference type="Proteomes" id="UP001364472"/>
    </source>
</evidence>
<protein>
    <recommendedName>
        <fullName evidence="3">Transcriptional regulator</fullName>
    </recommendedName>
</protein>
<dbReference type="RefSeq" id="WP_337335501.1">
    <property type="nucleotide sequence ID" value="NZ_JBBDHC010000011.1"/>
</dbReference>
<gene>
    <name evidence="1" type="ORF">WB794_08890</name>
</gene>
<sequence>MDEKKQFAKRLRAAMIAAGHEPRPSVLEKHFNARYWGRSVTYQAVRRWLLGLSIPAQEKLQVLADWLHVEPQVLRYGLTGGTRQAAKSMGIRAPHWDSIAATDQALIQAYLSLPEATRQHLRAFIAALR</sequence>
<evidence type="ECO:0008006" key="3">
    <source>
        <dbReference type="Google" id="ProtNLM"/>
    </source>
</evidence>
<accession>A0AAW9R8D2</accession>
<reference evidence="1 2" key="1">
    <citation type="journal article" date="2016" name="Antonie Van Leeuwenhoek">
        <title>Denitratimonas tolerans gen. nov., sp. nov., a denitrifying bacterium isolated from a bioreactor for tannery wastewater treatment.</title>
        <authorList>
            <person name="Han S.I."/>
            <person name="Kim J.O."/>
            <person name="Lee Y.R."/>
            <person name="Ekpeghere K.I."/>
            <person name="Koh S.C."/>
            <person name="Whang K.S."/>
        </authorList>
    </citation>
    <scope>NUCLEOTIDE SEQUENCE [LARGE SCALE GENOMIC DNA]</scope>
    <source>
        <strain evidence="1 2">KACC 17565</strain>
    </source>
</reference>
<keyword evidence="2" id="KW-1185">Reference proteome</keyword>
<dbReference type="Proteomes" id="UP001364472">
    <property type="component" value="Unassembled WGS sequence"/>
</dbReference>
<evidence type="ECO:0000313" key="1">
    <source>
        <dbReference type="EMBL" id="MEJ1249784.1"/>
    </source>
</evidence>